<dbReference type="PROSITE" id="PS00012">
    <property type="entry name" value="PHOSPHOPANTETHEINE"/>
    <property type="match status" value="3"/>
</dbReference>
<dbReference type="NCBIfam" id="TIGR01720">
    <property type="entry name" value="NRPS-para261"/>
    <property type="match status" value="2"/>
</dbReference>
<dbReference type="SMART" id="SM00823">
    <property type="entry name" value="PKS_PP"/>
    <property type="match status" value="4"/>
</dbReference>
<dbReference type="Pfam" id="PF13193">
    <property type="entry name" value="AMP-binding_C"/>
    <property type="match status" value="4"/>
</dbReference>
<dbReference type="CDD" id="cd19543">
    <property type="entry name" value="DCL_NRPS"/>
    <property type="match status" value="2"/>
</dbReference>
<dbReference type="Gene3D" id="3.30.559.30">
    <property type="entry name" value="Nonribosomal peptide synthetase, condensation domain"/>
    <property type="match status" value="6"/>
</dbReference>
<dbReference type="Pfam" id="PF00550">
    <property type="entry name" value="PP-binding"/>
    <property type="match status" value="4"/>
</dbReference>
<gene>
    <name evidence="5" type="ORF">VA602_19650</name>
</gene>
<dbReference type="InterPro" id="IPR000873">
    <property type="entry name" value="AMP-dep_synth/lig_dom"/>
</dbReference>
<evidence type="ECO:0000259" key="4">
    <source>
        <dbReference type="PROSITE" id="PS50075"/>
    </source>
</evidence>
<dbReference type="PANTHER" id="PTHR45398:SF1">
    <property type="entry name" value="ENZYME, PUTATIVE (JCVI)-RELATED"/>
    <property type="match status" value="1"/>
</dbReference>
<dbReference type="InterPro" id="IPR010060">
    <property type="entry name" value="NRPS_synth"/>
</dbReference>
<dbReference type="Gene3D" id="3.30.300.30">
    <property type="match status" value="4"/>
</dbReference>
<dbReference type="PANTHER" id="PTHR45398">
    <property type="match status" value="1"/>
</dbReference>
<organism evidence="5 6">
    <name type="scientific">Pseudomonas machongensis</name>
    <dbReference type="NCBI Taxonomy" id="3110229"/>
    <lineage>
        <taxon>Bacteria</taxon>
        <taxon>Pseudomonadati</taxon>
        <taxon>Pseudomonadota</taxon>
        <taxon>Gammaproteobacteria</taxon>
        <taxon>Pseudomonadales</taxon>
        <taxon>Pseudomonadaceae</taxon>
        <taxon>Pseudomonas</taxon>
    </lineage>
</organism>
<dbReference type="SUPFAM" id="SSF52777">
    <property type="entry name" value="CoA-dependent acyltransferases"/>
    <property type="match status" value="12"/>
</dbReference>
<dbReference type="InterPro" id="IPR010071">
    <property type="entry name" value="AA_adenyl_dom"/>
</dbReference>
<dbReference type="Proteomes" id="UP001302573">
    <property type="component" value="Unassembled WGS sequence"/>
</dbReference>
<feature type="domain" description="Carrier" evidence="4">
    <location>
        <begin position="5064"/>
        <end position="5139"/>
    </location>
</feature>
<name>A0ABU5VJJ2_9PSED</name>
<dbReference type="NCBIfam" id="NF003417">
    <property type="entry name" value="PRK04813.1"/>
    <property type="match status" value="4"/>
</dbReference>
<dbReference type="CDD" id="cd19531">
    <property type="entry name" value="LCL_NRPS-like"/>
    <property type="match status" value="2"/>
</dbReference>
<dbReference type="SUPFAM" id="SSF56801">
    <property type="entry name" value="Acetyl-CoA synthetase-like"/>
    <property type="match status" value="4"/>
</dbReference>
<dbReference type="CDD" id="cd17649">
    <property type="entry name" value="A_NRPS_PvdJ-like"/>
    <property type="match status" value="2"/>
</dbReference>
<keyword evidence="3" id="KW-0597">Phosphoprotein</keyword>
<dbReference type="InterPro" id="IPR025110">
    <property type="entry name" value="AMP-bd_C"/>
</dbReference>
<keyword evidence="2" id="KW-0596">Phosphopantetheine</keyword>
<dbReference type="Pfam" id="PF00501">
    <property type="entry name" value="AMP-binding"/>
    <property type="match status" value="4"/>
</dbReference>
<dbReference type="Pfam" id="PF00668">
    <property type="entry name" value="Condensation"/>
    <property type="match status" value="6"/>
</dbReference>
<sequence>MNAEKSLQLARRFIELPLEKRRVFLETLAKEGIDFSQFPIPAGVEAPDRQALSYAQQRMWVLWQMDPQSGAYNLPGAVRLLGQLDAAALEQAFATVLARHQSLTTVFEPQADDRLEQAHRPLSRVNIERVDLRNLAADQREAQVRAEAETESLRPFDLAHGPLLRVRLLHLDAQEHVLLLTLHHIVSDGWSMNVLIDEFSRAYDAFAAGQAPQLPALPIQYLDYALWQRRWLEAGEMERQLQYWQAQLGEEQPVLELPLDHARPATPSFSGSRQSFPLDAALTEQVRGFARQHNLSLFMVLLASFGMLLQRYTGQCDLRIGSPVANRNRAEVEGLIGLFVNTQVLRLQPQAQQDVLAYLQAVRQTVLGAQAHQDLPFERLVEALKVERSLSHAPLFQVMYNHQPQVADLTTVTLASGLQLAPLQWRSRTTQFDLSLDTYEQGGVLHAAFTYASDLFDAATIERMARHWQALLRGLVEQPQQALWQVPMLDDASLATVLQDWNATARDYPLERPVHQLFEDQARRAPQAPALVFGEHALSYAQLDARANQLAHYLRAQGARGDSLVGISVQRSVEMVVGLLGILKAGAAYVPLDPEYPAERLAYMIEDSGIDLLLTQQALLDSLPLPQGVQCVALDRLPLDEQPTSAPRVDIDPEQLAYVIYTSGSTGRPKGAGNSHRALANRLHWMQEAYAIGADDTVLQKTPFSFDVSVWEFFWPLMTGARLAVAAPGEHRDPARLIETIRRFQVSTLHFVPSMLQAFIHEPGVEACSSLRRIVCSGEALPVDAQLQVFARLPGAALYNLYGPTEAAIDVTHWTCRDEGRDSVPIGLPIANLRTYVLDAGLEPVAPGVSGELYLGGVGLARGYHRRPSLTAERFVADPFVSGQRLYRTGDRVRQRNDGVIEYLGRFDHQVKIRGLRIELGEIEARLAQHEWVREAVVLALDGKQLVAYLVLNEQPDGWQQGLKDWLLQALPEFMVPTHLMPLERLPLTPNGKLDRKALPQPDAAPRGAYVAAQTPVQQILAQVWSEVLGVEQIGLDDNFFELGGDSIIAIQVVSRARRQGLQFSPRDLFQFQTLRGLAGAAGRATQVQAEQGAVQGPALLTPIQRAFFEQAVPARAHWNQSLLLTPRQALDGTRLQQALVRLVEQHDALRLRFQLRDGHWQAEHGALPAGLLREETAADAQALATLCDATQRSIDLADGPLLRAVLVHMADGSQRVLLVIHHLVVDGVSWRVLLEDLQHACTQQALPAKTSAWQAWAARLPALAAQQAGELDYWRAQRVEHDLPCDMPQGAALNRHGRTLETRLDAELTRQLLHVAPAAYRTQINDLLLTALARVVARWSAQQAVLVQLEGHGREEVFEDVDLSRTVGWFTTLFPVRLSVSDEVGASIKAVKEQLRAVPGKGLGYGLLRYLGDEAQRQALGQATPARITFNYLGQFDQQFDAQALWAPATERSGQAQDPEAPLANWLTLESQVYAGELSLRWGYSGQMYHDATVEGLAQAYSDELAQLIAHCLQTPAGQATPSDFPLARIDQAQLDALPVAASAIEALYPLSPMQQGMFFHAQYEPEAGAYINQLRLDIQGLEPARLRQAWSEAMARHEILRASVHWEGLSEAQLLVQRHLDLPLQVLEGVHDLDALAAAERRRGFDLRQAPLFRLQLVAQQGGGWHLIYTSHHILMDGWSNASLLAQVIQTYAGQPVAAASGRFSDYLGWLQRQPLDASERFWKAALAPLQGPTLLASALRRAQGQGSGEHLHVFDGAFAERLGHFARQRKVTLNTLFQAAWGLVLQRHTGQACVAFGATVSGRSAPLPGIEEQLGLFINTLPVLCSAAPGQSVGEALETLQAFNLDLREFEHVPLYKVQGWAGQQGGVLFDTLMVFENFPVAEALRDGAPAGLQVGALRNHERTHYPLTLGIELGARLSVEFAYDLAHFDAARVEQLCAAFCQALEQMIEQPSAALGSLRLLDDTTQQAVLAHSQGEAIDLSATPLVHQRIAAQAARSPDALAVLCEGRSLSHGQLNRQANRLAHLLIAQGMGPGKRIGLALRRSPQMIVSLLAVLKSGAAYVPLDPAYPDERLRYMIEDSQLDLLLCDDGLLQGLSLPPEVPRLVTGELALDVQPEHDPLVQPHAQDLAYVIYTSGSTGRPKGVAISHAALREFCQSGAQYSHLGANDRVLQFATFSFDGFVEQCYPPLALGAALVMRGEALWDVQQLAEHIVQHKVTLADLPAAYWYLLAKECAAQPGRGLGALRQVHVGGEAMSVEGLRLWHAAGLGEVALINTYGPTEATVVSSVHACRLGDASDSHGVPIGRAIAGRALYVLDGAGELLPAGAVGELCIAAPACLAQQYYQRPGLTAERFLPDPFAREPGARLYRSGDLACYNAEGALEYVGRIDHQVKIRGMRIEMGEIEACLQAQPGVRAAALIAQATGQGAQLVAFVVPVASEAVQGDARTAFVAALRDALRQSLPEFMVPAHLVVLEQLPLNNNGKLDRAALPLPEPDASSAAYIAPRNALQAALADIWAQVLDVPQIGLADHFFERGGHSLLAMQVVVRIRQQLQREVPVRVLFQAPVLEAFAEACQAQAAEAGPALVSVGHDRPLALSYAQERQWFLWQLEPHSASYHIPAALRLRGVLDRDALAHSVQDLVDRHASLRTAFVEEDGEVRQVIAPALTFAIDYQAMEAQADEAAIRREVQREIRRPFDLFQAPLLRVRVLVLGEQDHVLVMTQHHIVSDGWSMQLLVEQWQARYLAHCRGEAAALEPLALQYADFAQWQRQWLEAGEGARQLAYWREQLGDEQPVLELPFDRPRPAEQSQRGARLDLSLAEPLVAALREQASAQGVTLFVYLLASFQALLHRYSGQSDIRVGVPVANRTRAETESMVGFFVNTQVLRAQVDGAAGFDQLLQQVRQAVLGAQAHQDLPFEQLVDALQPQRSLSYSPLFQVMHNHQVTPATATSLQGLTLEPLSWDSGTAQFDLSLDTTEVEARIEVSLTYATDLFDHATIERLADHWQHLLQAVVHDPQCPVARLPLLAADEQQRMLEAWNSAALPPVTHASLHGLVQARAAQAPEALALICGERELSYRELDTQANRLAHRLRALGVGPEVRVGVALPRSAELVVALLAVLKAGGAYVPLDLAYPRERLAHMLGDSQAHLLLTQADQAAQLASVISEGQSLLLLDDDPQLALQPTHAPVQHDDAEHLAYVIYTSGSTGLPKGVAITHGNAVALVRWAQGLYSQDDLQGVLASTSICFDLSVWELFVTLAGGGHFILADNALALPELPARERVTLINTVPSAIAALLQAGAIPPSVRTINLAGEPLKQSLVDALYALPGIERVHDLYGPSEDTTYSTCVLRQANGRASIGRPLPGTAAYVLDGHLQPQPVGVAGELYLAGEGLARGYLRRPGLSAERFVADPFTGEGGRMYRTGDLVRYREDASIEYLGRIDHQVKVRGFRIELGEIEARLLAHPEVREVAVVARQGELGTQLVGYVAAAALLDDAEPLKAWLKQTLPDYMVPTHWLFLERLPLTPNGKLDRKALPAPQATAPARQVAPRSVLEKRLVAIWEEVLKVSPIGVTDNFFELGGDSIISIQVVSRARQVGIRFTPKALFQHQTVQGLATVAQEGEGAQLIEQGPLTGEMPLLPIQQAFFDTDIPERHHWNQSVLLKPAQPLHAGYLEQALQALVAHHDALRLSFTESEAGWQAHYRPLGEQPIELLWQRTLNTADELEALAESAQRSLSLGDGPLLRAVLADLPDGSQRLLLVIHHLAVDGVSWRILFEDLQLAFEQLSGGKPLALPGKTSSQRDWAEQLRRYATEHSAELGYWQQRLQGAAELPCAAPTAVLDNAHAAMVHTRLDKTTTQRLLQEAPAAYRTQVNDLLLTALARTLCRWSGQGSVLVELEGHGREELAEHLDLTRTVGWFTSVFPVCLTPAEALGDSLKQIKEQLRGVPNKGLGFGALRRFADAATREALQALPVARVTFNYLGQFDGSFQAEDGALFSPSGEASGAEQSAQAPLANWLGINGQVYDGELDLSWTYSTQMFDHATLQALARDFAEQLQALVEHCCQPGQAGVTPSDFPLYPLAQAQLDALPVAARQIEDIVPLSPMQQGMLFHSLYQQDASDYVNQMRVDIDGLDPARFREAWQQALDAHDSLRSVFLWQGDVERPLQLVHKQVEVPFRVLDLRGEQDLPAALDRLAAEEQAQGFDLARAPLLRLVLVRTADERHHLIYTHHHILLDGWSNSQLLGEVLQRYAARREIGHVGRYRDYLAWLQAQDAGLSERFWTEQLSVLEAPTRLAQAFVRREAVAQAPFGDHYQQFDAAFTQRLGELARRHKVTVNTLLQGAWLILLQRYTGQQALCFGATVSGRPAEIVGIERQVGLFINTLPVVAQVRAEQALGEWLAELQQHNLALREHEHTALYDIQRWAGQGGEALFDTLVVFENYPVAEALRQAEVPALGFGAIDSHERTNYPLTLAIALEQTLQVHYSYLREAFDDARIVQVAGHLRQVLEQLLEAAPGQAIGALELITGQERAQLVEQWNHVDARFDSPRAVHQLFEAQAQRTPEAVAVLFGEQQMSYAELDQQANRLAHGLIEAGLGAEALVGVALERGPQMLVALLAVLKAGAAYVPLDPEYPEERLAYLMQDSRMALLLTHSQLLARLPAAQTVATLCIDQLASASLPSSAPQRPVHAEGLAYVIYTSGSTGQPKGVAVAHGPLAMHCLAIGERYAMNARDCELHFMSFAFDGAHERWLTCLLHGGRLLIRDPQLWTAEQACAAMHRHGVTVAAFPPVYLQQLAEHVREHGNPPPVRIYCFGGDAVPEASFELVKAVLAPEHIINGYGPTETVVTPLIWKADRAERCQAAYAPIGSRIGNRSAYVLDDSAALLPQGVAGELYLGGTGVARGYLHRAALTAERFVPDPYGVPGARLYRSGDLVRQRADGVVDYLGRVDHQVKIRGFRIELGEIEARLQAQDGVREAVVLARPGVGGPQLVGYVLASAQGLALGEAKLREQLNVRLKETLPGYMVPTYLVFLDALPLTPNGKLDRKALPAPDASVMQRDYRAPQGELESAIADIWAAVLKVDRLGRDDNFFELGGHSLLATQATAAAQAQLQVQVPLELIFQADDLQGYAQALEGLRTTDLEQDLSDMHDFLTELETN</sequence>
<dbReference type="CDD" id="cd17646">
    <property type="entry name" value="A_NRPS_AB3403-like"/>
    <property type="match status" value="1"/>
</dbReference>
<feature type="domain" description="Carrier" evidence="4">
    <location>
        <begin position="2508"/>
        <end position="2583"/>
    </location>
</feature>
<dbReference type="Gene3D" id="3.30.559.10">
    <property type="entry name" value="Chloramphenicol acetyltransferase-like domain"/>
    <property type="match status" value="6"/>
</dbReference>
<dbReference type="NCBIfam" id="TIGR01733">
    <property type="entry name" value="AA-adenyl-dom"/>
    <property type="match status" value="4"/>
</dbReference>
<evidence type="ECO:0000256" key="2">
    <source>
        <dbReference type="ARBA" id="ARBA00022450"/>
    </source>
</evidence>
<dbReference type="RefSeq" id="WP_323454046.1">
    <property type="nucleotide sequence ID" value="NZ_JAYFUI010000187.1"/>
</dbReference>
<dbReference type="Gene3D" id="1.10.1200.10">
    <property type="entry name" value="ACP-like"/>
    <property type="match status" value="4"/>
</dbReference>
<dbReference type="InterPro" id="IPR009081">
    <property type="entry name" value="PP-bd_ACP"/>
</dbReference>
<dbReference type="PROSITE" id="PS50075">
    <property type="entry name" value="CARRIER"/>
    <property type="match status" value="4"/>
</dbReference>
<dbReference type="InterPro" id="IPR020845">
    <property type="entry name" value="AMP-binding_CS"/>
</dbReference>
<comment type="caution">
    <text evidence="5">The sequence shown here is derived from an EMBL/GenBank/DDBJ whole genome shotgun (WGS) entry which is preliminary data.</text>
</comment>
<dbReference type="InterPro" id="IPR020806">
    <property type="entry name" value="PKS_PP-bd"/>
</dbReference>
<dbReference type="InterPro" id="IPR045851">
    <property type="entry name" value="AMP-bd_C_sf"/>
</dbReference>
<accession>A0ABU5VJJ2</accession>
<dbReference type="EMBL" id="JAYFUI010000187">
    <property type="protein sequence ID" value="MEA5673534.1"/>
    <property type="molecule type" value="Genomic_DNA"/>
</dbReference>
<evidence type="ECO:0000313" key="6">
    <source>
        <dbReference type="Proteomes" id="UP001302573"/>
    </source>
</evidence>
<feature type="domain" description="Carrier" evidence="4">
    <location>
        <begin position="1012"/>
        <end position="1086"/>
    </location>
</feature>
<evidence type="ECO:0000256" key="1">
    <source>
        <dbReference type="ARBA" id="ARBA00001957"/>
    </source>
</evidence>
<dbReference type="InterPro" id="IPR006162">
    <property type="entry name" value="Ppantetheine_attach_site"/>
</dbReference>
<dbReference type="InterPro" id="IPR036736">
    <property type="entry name" value="ACP-like_sf"/>
</dbReference>
<dbReference type="Gene3D" id="3.40.50.980">
    <property type="match status" value="8"/>
</dbReference>
<keyword evidence="6" id="KW-1185">Reference proteome</keyword>
<evidence type="ECO:0000313" key="5">
    <source>
        <dbReference type="EMBL" id="MEA5673534.1"/>
    </source>
</evidence>
<dbReference type="CDD" id="cd19534">
    <property type="entry name" value="E_NRPS"/>
    <property type="match status" value="2"/>
</dbReference>
<dbReference type="PROSITE" id="PS00455">
    <property type="entry name" value="AMP_BINDING"/>
    <property type="match status" value="4"/>
</dbReference>
<dbReference type="SUPFAM" id="SSF47336">
    <property type="entry name" value="ACP-like"/>
    <property type="match status" value="4"/>
</dbReference>
<feature type="domain" description="Carrier" evidence="4">
    <location>
        <begin position="3551"/>
        <end position="3625"/>
    </location>
</feature>
<dbReference type="NCBIfam" id="NF004282">
    <property type="entry name" value="PRK05691.1"/>
    <property type="match status" value="7"/>
</dbReference>
<proteinExistence type="predicted"/>
<evidence type="ECO:0000256" key="3">
    <source>
        <dbReference type="ARBA" id="ARBA00022553"/>
    </source>
</evidence>
<dbReference type="CDD" id="cd12115">
    <property type="entry name" value="A_NRPS_Sfm_like"/>
    <property type="match status" value="1"/>
</dbReference>
<reference evidence="5 6" key="1">
    <citation type="submission" date="2023-12" db="EMBL/GenBank/DDBJ databases">
        <title>Pseudomonas machongensis sp. nov., isolated from wilted pepper plants (Capsicum annuum).</title>
        <authorList>
            <person name="Qiu M."/>
            <person name="Li Y."/>
            <person name="Liu Q."/>
            <person name="Zhang X."/>
            <person name="Huang Y."/>
            <person name="Guo R."/>
            <person name="Hu M."/>
            <person name="Zhou J."/>
            <person name="Zhou X."/>
        </authorList>
    </citation>
    <scope>NUCLEOTIDE SEQUENCE [LARGE SCALE GENOMIC DNA]</scope>
    <source>
        <strain evidence="5 6">MH2</strain>
    </source>
</reference>
<comment type="cofactor">
    <cofactor evidence="1">
        <name>pantetheine 4'-phosphate</name>
        <dbReference type="ChEBI" id="CHEBI:47942"/>
    </cofactor>
</comment>
<protein>
    <submittedName>
        <fullName evidence="5">Non-ribosomal peptide synthetase</fullName>
    </submittedName>
</protein>
<dbReference type="InterPro" id="IPR023213">
    <property type="entry name" value="CAT-like_dom_sf"/>
</dbReference>
<dbReference type="Gene3D" id="2.30.38.10">
    <property type="entry name" value="Luciferase, Domain 3"/>
    <property type="match status" value="4"/>
</dbReference>
<dbReference type="InterPro" id="IPR001242">
    <property type="entry name" value="Condensation_dom"/>
</dbReference>